<feature type="compositionally biased region" description="Polar residues" evidence="8">
    <location>
        <begin position="382"/>
        <end position="397"/>
    </location>
</feature>
<dbReference type="NCBIfam" id="TIGR01766">
    <property type="entry name" value="IS200/IS605 family accessory protein TnpB-like domain"/>
    <property type="match status" value="1"/>
</dbReference>
<dbReference type="OrthoDB" id="6230307at2"/>
<feature type="region of interest" description="Disordered" evidence="8">
    <location>
        <begin position="382"/>
        <end position="406"/>
    </location>
</feature>
<dbReference type="GO" id="GO:0003677">
    <property type="term" value="F:DNA binding"/>
    <property type="evidence" value="ECO:0007669"/>
    <property type="project" value="UniProtKB-KW"/>
</dbReference>
<dbReference type="GO" id="GO:0006310">
    <property type="term" value="P:DNA recombination"/>
    <property type="evidence" value="ECO:0007669"/>
    <property type="project" value="UniProtKB-KW"/>
</dbReference>
<dbReference type="EMBL" id="FWXV01000006">
    <property type="protein sequence ID" value="SMD20568.1"/>
    <property type="molecule type" value="Genomic_DNA"/>
</dbReference>
<accession>A0A1W2FG56</accession>
<evidence type="ECO:0000259" key="11">
    <source>
        <dbReference type="Pfam" id="PF12323"/>
    </source>
</evidence>
<keyword evidence="7" id="KW-0233">DNA recombination</keyword>
<sequence length="406" mass="46129">MKRAYKYRFYPTEQQQQELLRTFGCVRLVYNKALQARTEAWYSEQRRVNYVETSALLTEWKKTDELAFLSEVSSVPLQQCLRHLQAAFVNFFDKRARYPRFKSRKKSRASAEYTRSAFRWRDGHLMLAKMTEPLAIVWSRPLPEGAEPSTVTVSRDTAGRWFVSILVQTGVDHHATTDTAVGVDTGITSLLTLSRPIDGLTDSQGKITNPKHEQRERARLARAQRRLAKKTAGSANRGKARRKVARIHARITDRRRDHLHKLTTRLVRENQTIVIEDLNVSGMLRKHSLARAISDASWSELRSMLEYKAEWYGRTVIAIDQWFPSSKTCSDCGLLLDSLPLGVREWTCPGCGAVHDRDVNATRTILAAGLAVAACGGGVRPTRQQSVRRSPVKQETQPARVGIPRF</sequence>
<evidence type="ECO:0000256" key="2">
    <source>
        <dbReference type="ARBA" id="ARBA00011044"/>
    </source>
</evidence>
<evidence type="ECO:0000313" key="12">
    <source>
        <dbReference type="EMBL" id="SMD20568.1"/>
    </source>
</evidence>
<keyword evidence="4" id="KW-0479">Metal-binding</keyword>
<feature type="domain" description="Cas12f1-like TNB" evidence="10">
    <location>
        <begin position="298"/>
        <end position="365"/>
    </location>
</feature>
<dbReference type="GO" id="GO:0046872">
    <property type="term" value="F:metal ion binding"/>
    <property type="evidence" value="ECO:0007669"/>
    <property type="project" value="UniProtKB-KW"/>
</dbReference>
<evidence type="ECO:0000259" key="9">
    <source>
        <dbReference type="Pfam" id="PF01385"/>
    </source>
</evidence>
<evidence type="ECO:0000256" key="7">
    <source>
        <dbReference type="ARBA" id="ARBA00023172"/>
    </source>
</evidence>
<keyword evidence="13" id="KW-1185">Reference proteome</keyword>
<dbReference type="GO" id="GO:0032196">
    <property type="term" value="P:transposition"/>
    <property type="evidence" value="ECO:0007669"/>
    <property type="project" value="UniProtKB-KW"/>
</dbReference>
<dbReference type="InterPro" id="IPR051399">
    <property type="entry name" value="RNA-guided_DNA_endo/Transpos"/>
</dbReference>
<evidence type="ECO:0000256" key="1">
    <source>
        <dbReference type="ARBA" id="ARBA00008761"/>
    </source>
</evidence>
<comment type="similarity">
    <text evidence="2">In the N-terminal section; belongs to the transposase 2 family.</text>
</comment>
<gene>
    <name evidence="12" type="ORF">SAMN05661093_06482</name>
</gene>
<name>A0A1W2FG56_KIBAR</name>
<dbReference type="InterPro" id="IPR021027">
    <property type="entry name" value="Transposase_put_HTH"/>
</dbReference>
<dbReference type="AlphaFoldDB" id="A0A1W2FG56"/>
<dbReference type="Pfam" id="PF12323">
    <property type="entry name" value="HTH_OrfB_IS605"/>
    <property type="match status" value="1"/>
</dbReference>
<evidence type="ECO:0000256" key="6">
    <source>
        <dbReference type="ARBA" id="ARBA00023125"/>
    </source>
</evidence>
<keyword evidence="5" id="KW-0862">Zinc</keyword>
<dbReference type="PANTHER" id="PTHR30405:SF25">
    <property type="entry name" value="RNA-GUIDED DNA ENDONUCLEASE INSQ-RELATED"/>
    <property type="match status" value="1"/>
</dbReference>
<reference evidence="12 13" key="1">
    <citation type="submission" date="2017-04" db="EMBL/GenBank/DDBJ databases">
        <authorList>
            <person name="Afonso C.L."/>
            <person name="Miller P.J."/>
            <person name="Scott M.A."/>
            <person name="Spackman E."/>
            <person name="Goraichik I."/>
            <person name="Dimitrov K.M."/>
            <person name="Suarez D.L."/>
            <person name="Swayne D.E."/>
        </authorList>
    </citation>
    <scope>NUCLEOTIDE SEQUENCE [LARGE SCALE GENOMIC DNA]</scope>
    <source>
        <strain evidence="12 13">DSM 43828</strain>
    </source>
</reference>
<feature type="domain" description="Probable transposase IS891/IS1136/IS1341" evidence="9">
    <location>
        <begin position="172"/>
        <end position="285"/>
    </location>
</feature>
<dbReference type="Pfam" id="PF01385">
    <property type="entry name" value="OrfB_IS605"/>
    <property type="match status" value="1"/>
</dbReference>
<dbReference type="Proteomes" id="UP000192674">
    <property type="component" value="Unassembled WGS sequence"/>
</dbReference>
<dbReference type="Pfam" id="PF07282">
    <property type="entry name" value="Cas12f1-like_TNB"/>
    <property type="match status" value="1"/>
</dbReference>
<evidence type="ECO:0000256" key="3">
    <source>
        <dbReference type="ARBA" id="ARBA00022578"/>
    </source>
</evidence>
<protein>
    <submittedName>
        <fullName evidence="12">Transposase, IS605 OrfB family, central region</fullName>
    </submittedName>
</protein>
<keyword evidence="6" id="KW-0238">DNA-binding</keyword>
<evidence type="ECO:0000313" key="13">
    <source>
        <dbReference type="Proteomes" id="UP000192674"/>
    </source>
</evidence>
<comment type="similarity">
    <text evidence="1">In the C-terminal section; belongs to the transposase 35 family.</text>
</comment>
<evidence type="ECO:0000259" key="10">
    <source>
        <dbReference type="Pfam" id="PF07282"/>
    </source>
</evidence>
<dbReference type="PANTHER" id="PTHR30405">
    <property type="entry name" value="TRANSPOSASE"/>
    <property type="match status" value="1"/>
</dbReference>
<feature type="domain" description="Transposase putative helix-turn-helix" evidence="11">
    <location>
        <begin position="1"/>
        <end position="45"/>
    </location>
</feature>
<evidence type="ECO:0000256" key="4">
    <source>
        <dbReference type="ARBA" id="ARBA00022723"/>
    </source>
</evidence>
<evidence type="ECO:0000256" key="5">
    <source>
        <dbReference type="ARBA" id="ARBA00022833"/>
    </source>
</evidence>
<organism evidence="12 13">
    <name type="scientific">Kibdelosporangium aridum</name>
    <dbReference type="NCBI Taxonomy" id="2030"/>
    <lineage>
        <taxon>Bacteria</taxon>
        <taxon>Bacillati</taxon>
        <taxon>Actinomycetota</taxon>
        <taxon>Actinomycetes</taxon>
        <taxon>Pseudonocardiales</taxon>
        <taxon>Pseudonocardiaceae</taxon>
        <taxon>Kibdelosporangium</taxon>
    </lineage>
</organism>
<dbReference type="InterPro" id="IPR010095">
    <property type="entry name" value="Cas12f1-like_TNB"/>
</dbReference>
<keyword evidence="3" id="KW-0815">Transposition</keyword>
<dbReference type="NCBIfam" id="NF040570">
    <property type="entry name" value="guided_TnpB"/>
    <property type="match status" value="1"/>
</dbReference>
<evidence type="ECO:0000256" key="8">
    <source>
        <dbReference type="SAM" id="MobiDB-lite"/>
    </source>
</evidence>
<proteinExistence type="inferred from homology"/>
<dbReference type="InterPro" id="IPR001959">
    <property type="entry name" value="Transposase"/>
</dbReference>